<dbReference type="InterPro" id="IPR029033">
    <property type="entry name" value="His_PPase_superfam"/>
</dbReference>
<sequence length="387" mass="44549">MTALVLLGFVSLASFFVDSSARELKMIQVMFRHGDRAPTTAVKEIYPLDPYANETWYPEGWGGLTNVGKRRAYELGLFLRSRYGDWLGNEYLNQTSQFRSSNVDRVIMSAQLLAAGLYPPHKIQRWDPMLNWQPIPVHLISDSKNILYSLKFTCPKYEAMRNELENTDEHLVRRAENFTDFFQFLSRHVGTKVGQQEANEIYEQLYAEMGEHVKLPEWTEEIFPNGKLRDVAGYDYVIQSYNKSMIQLNGGSYVQNAILPGVSAALIVTRVFSGQWIREWLENVDNYLNGSSLSGNQIGYFYGGHEYNLASILAALGVFKPHVPYYSSAVIFELSKIDDEHFVKVLYRNRGNLMKIHLPDCQSFHCPLDTFRELYSDVILDDPYTYC</sequence>
<evidence type="ECO:0000256" key="2">
    <source>
        <dbReference type="ARBA" id="ARBA00005375"/>
    </source>
</evidence>
<keyword evidence="6" id="KW-1015">Disulfide bond</keyword>
<evidence type="ECO:0000313" key="10">
    <source>
        <dbReference type="RefSeq" id="XP_046602435.1"/>
    </source>
</evidence>
<dbReference type="InterPro" id="IPR050645">
    <property type="entry name" value="Histidine_acid_phosphatase"/>
</dbReference>
<evidence type="ECO:0000256" key="3">
    <source>
        <dbReference type="ARBA" id="ARBA00012646"/>
    </source>
</evidence>
<dbReference type="PANTHER" id="PTHR11567:SF211">
    <property type="entry name" value="PROSTATIC ACID PHOSPHATASE"/>
    <property type="match status" value="1"/>
</dbReference>
<gene>
    <name evidence="10" type="primary">LOC124292599</name>
</gene>
<proteinExistence type="inferred from homology"/>
<dbReference type="SUPFAM" id="SSF53254">
    <property type="entry name" value="Phosphoglycerate mutase-like"/>
    <property type="match status" value="1"/>
</dbReference>
<name>A0ABM3GQ86_NEOLC</name>
<keyword evidence="7" id="KW-0325">Glycoprotein</keyword>
<evidence type="ECO:0000256" key="7">
    <source>
        <dbReference type="ARBA" id="ARBA00023180"/>
    </source>
</evidence>
<evidence type="ECO:0000256" key="4">
    <source>
        <dbReference type="ARBA" id="ARBA00022729"/>
    </source>
</evidence>
<dbReference type="CDD" id="cd07061">
    <property type="entry name" value="HP_HAP_like"/>
    <property type="match status" value="1"/>
</dbReference>
<dbReference type="PANTHER" id="PTHR11567">
    <property type="entry name" value="ACID PHOSPHATASE-RELATED"/>
    <property type="match status" value="1"/>
</dbReference>
<feature type="chain" id="PRO_5045509862" description="acid phosphatase" evidence="8">
    <location>
        <begin position="22"/>
        <end position="387"/>
    </location>
</feature>
<protein>
    <recommendedName>
        <fullName evidence="3">acid phosphatase</fullName>
        <ecNumber evidence="3">3.1.3.2</ecNumber>
    </recommendedName>
</protein>
<dbReference type="GeneID" id="124292599"/>
<comment type="similarity">
    <text evidence="2">Belongs to the histidine acid phosphatase family.</text>
</comment>
<dbReference type="PROSITE" id="PS00616">
    <property type="entry name" value="HIS_ACID_PHOSPHAT_1"/>
    <property type="match status" value="1"/>
</dbReference>
<evidence type="ECO:0000256" key="1">
    <source>
        <dbReference type="ARBA" id="ARBA00000032"/>
    </source>
</evidence>
<dbReference type="InterPro" id="IPR000560">
    <property type="entry name" value="His_Pase_clade-2"/>
</dbReference>
<keyword evidence="5" id="KW-0378">Hydrolase</keyword>
<keyword evidence="9" id="KW-1185">Reference proteome</keyword>
<dbReference type="RefSeq" id="XP_046602435.1">
    <property type="nucleotide sequence ID" value="XM_046746479.1"/>
</dbReference>
<dbReference type="Gene3D" id="3.40.50.1240">
    <property type="entry name" value="Phosphoglycerate mutase-like"/>
    <property type="match status" value="1"/>
</dbReference>
<comment type="catalytic activity">
    <reaction evidence="1">
        <text>a phosphate monoester + H2O = an alcohol + phosphate</text>
        <dbReference type="Rhea" id="RHEA:15017"/>
        <dbReference type="ChEBI" id="CHEBI:15377"/>
        <dbReference type="ChEBI" id="CHEBI:30879"/>
        <dbReference type="ChEBI" id="CHEBI:43474"/>
        <dbReference type="ChEBI" id="CHEBI:67140"/>
        <dbReference type="EC" id="3.1.3.2"/>
    </reaction>
</comment>
<dbReference type="Pfam" id="PF00328">
    <property type="entry name" value="His_Phos_2"/>
    <property type="match status" value="1"/>
</dbReference>
<organism evidence="9 10">
    <name type="scientific">Neodiprion lecontei</name>
    <name type="common">Redheaded pine sawfly</name>
    <dbReference type="NCBI Taxonomy" id="441921"/>
    <lineage>
        <taxon>Eukaryota</taxon>
        <taxon>Metazoa</taxon>
        <taxon>Ecdysozoa</taxon>
        <taxon>Arthropoda</taxon>
        <taxon>Hexapoda</taxon>
        <taxon>Insecta</taxon>
        <taxon>Pterygota</taxon>
        <taxon>Neoptera</taxon>
        <taxon>Endopterygota</taxon>
        <taxon>Hymenoptera</taxon>
        <taxon>Tenthredinoidea</taxon>
        <taxon>Diprionidae</taxon>
        <taxon>Diprioninae</taxon>
        <taxon>Neodiprion</taxon>
    </lineage>
</organism>
<evidence type="ECO:0000256" key="6">
    <source>
        <dbReference type="ARBA" id="ARBA00023157"/>
    </source>
</evidence>
<dbReference type="Proteomes" id="UP000829291">
    <property type="component" value="Chromosome 1"/>
</dbReference>
<dbReference type="InterPro" id="IPR033379">
    <property type="entry name" value="Acid_Pase_AS"/>
</dbReference>
<reference evidence="10" key="1">
    <citation type="submission" date="2025-08" db="UniProtKB">
        <authorList>
            <consortium name="RefSeq"/>
        </authorList>
    </citation>
    <scope>IDENTIFICATION</scope>
    <source>
        <tissue evidence="10">Thorax and Abdomen</tissue>
    </source>
</reference>
<evidence type="ECO:0000256" key="5">
    <source>
        <dbReference type="ARBA" id="ARBA00022801"/>
    </source>
</evidence>
<evidence type="ECO:0000256" key="8">
    <source>
        <dbReference type="SAM" id="SignalP"/>
    </source>
</evidence>
<keyword evidence="4 8" id="KW-0732">Signal</keyword>
<evidence type="ECO:0000313" key="9">
    <source>
        <dbReference type="Proteomes" id="UP000829291"/>
    </source>
</evidence>
<feature type="signal peptide" evidence="8">
    <location>
        <begin position="1"/>
        <end position="21"/>
    </location>
</feature>
<accession>A0ABM3GQ86</accession>
<dbReference type="EC" id="3.1.3.2" evidence="3"/>